<evidence type="ECO:0000313" key="2">
    <source>
        <dbReference type="Proteomes" id="UP000179136"/>
    </source>
</evidence>
<accession>A0A1F6FN37</accession>
<protein>
    <recommendedName>
        <fullName evidence="3">Methyltransferase small domain-containing protein</fullName>
    </recommendedName>
</protein>
<comment type="caution">
    <text evidence="1">The sequence shown here is derived from an EMBL/GenBank/DDBJ whole genome shotgun (WGS) entry which is preliminary data.</text>
</comment>
<dbReference type="AlphaFoldDB" id="A0A1F6FN37"/>
<dbReference type="STRING" id="1798561.A3B87_00175"/>
<dbReference type="Proteomes" id="UP000179136">
    <property type="component" value="Unassembled WGS sequence"/>
</dbReference>
<dbReference type="SUPFAM" id="SSF53335">
    <property type="entry name" value="S-adenosyl-L-methionine-dependent methyltransferases"/>
    <property type="match status" value="1"/>
</dbReference>
<dbReference type="Gene3D" id="3.40.50.150">
    <property type="entry name" value="Vaccinia Virus protein VP39"/>
    <property type="match status" value="1"/>
</dbReference>
<gene>
    <name evidence="1" type="ORF">A3B87_00175</name>
</gene>
<sequence>MKKQIHITKEAVQTYQEFKHREENSPDFDGKEIMIGKPTTIQKIINICQEINPKRVLEMGAGTGTISYTVLKYSNAHLDTYEHYDFCQKHLINNLKEFEDRYTLIKDYRLLPPHTDYDLVIIDGGSGKPWDGGFSKAVWIYLSCINNVKYVHVEGYRHYQRYLARKALSQRQIYKLIDYSEYQLDEQKLSGGLTIKCKPCKFRILRFFNWLFWELKTGKIIEMKINYLLKKLKNRHVK</sequence>
<evidence type="ECO:0000313" key="1">
    <source>
        <dbReference type="EMBL" id="OGG87273.1"/>
    </source>
</evidence>
<organism evidence="1 2">
    <name type="scientific">Candidatus Kuenenbacteria bacterium RIFCSPHIGHO2_02_FULL_39_13</name>
    <dbReference type="NCBI Taxonomy" id="1798561"/>
    <lineage>
        <taxon>Bacteria</taxon>
        <taxon>Candidatus Kueneniibacteriota</taxon>
    </lineage>
</organism>
<evidence type="ECO:0008006" key="3">
    <source>
        <dbReference type="Google" id="ProtNLM"/>
    </source>
</evidence>
<name>A0A1F6FN37_9BACT</name>
<dbReference type="EMBL" id="MFMW01000017">
    <property type="protein sequence ID" value="OGG87273.1"/>
    <property type="molecule type" value="Genomic_DNA"/>
</dbReference>
<proteinExistence type="predicted"/>
<reference evidence="1 2" key="1">
    <citation type="journal article" date="2016" name="Nat. Commun.">
        <title>Thousands of microbial genomes shed light on interconnected biogeochemical processes in an aquifer system.</title>
        <authorList>
            <person name="Anantharaman K."/>
            <person name="Brown C.T."/>
            <person name="Hug L.A."/>
            <person name="Sharon I."/>
            <person name="Castelle C.J."/>
            <person name="Probst A.J."/>
            <person name="Thomas B.C."/>
            <person name="Singh A."/>
            <person name="Wilkins M.J."/>
            <person name="Karaoz U."/>
            <person name="Brodie E.L."/>
            <person name="Williams K.H."/>
            <person name="Hubbard S.S."/>
            <person name="Banfield J.F."/>
        </authorList>
    </citation>
    <scope>NUCLEOTIDE SEQUENCE [LARGE SCALE GENOMIC DNA]</scope>
</reference>
<dbReference type="InterPro" id="IPR029063">
    <property type="entry name" value="SAM-dependent_MTases_sf"/>
</dbReference>